<name>H0E897_9ACTN</name>
<dbReference type="Pfam" id="PF01402">
    <property type="entry name" value="RHH_1"/>
    <property type="match status" value="1"/>
</dbReference>
<dbReference type="AlphaFoldDB" id="H0E897"/>
<keyword evidence="3" id="KW-1185">Reference proteome</keyword>
<dbReference type="PATRIC" id="fig|1097667.3.peg.3031"/>
<organism evidence="2 3">
    <name type="scientific">Patulibacter medicamentivorans</name>
    <dbReference type="NCBI Taxonomy" id="1097667"/>
    <lineage>
        <taxon>Bacteria</taxon>
        <taxon>Bacillati</taxon>
        <taxon>Actinomycetota</taxon>
        <taxon>Thermoleophilia</taxon>
        <taxon>Solirubrobacterales</taxon>
        <taxon>Patulibacteraceae</taxon>
        <taxon>Patulibacter</taxon>
    </lineage>
</organism>
<reference evidence="2 3" key="1">
    <citation type="journal article" date="2013" name="Biodegradation">
        <title>Quantitative proteomic analysis of ibuprofen-degrading Patulibacter sp. strain I11.</title>
        <authorList>
            <person name="Almeida B."/>
            <person name="Kjeldal H."/>
            <person name="Lolas I."/>
            <person name="Knudsen A.D."/>
            <person name="Carvalho G."/>
            <person name="Nielsen K.L."/>
            <person name="Barreto Crespo M.T."/>
            <person name="Stensballe A."/>
            <person name="Nielsen J.L."/>
        </authorList>
    </citation>
    <scope>NUCLEOTIDE SEQUENCE [LARGE SCALE GENOMIC DNA]</scope>
    <source>
        <strain evidence="2 3">I11</strain>
    </source>
</reference>
<evidence type="ECO:0000313" key="2">
    <source>
        <dbReference type="EMBL" id="EHN10098.1"/>
    </source>
</evidence>
<comment type="caution">
    <text evidence="2">The sequence shown here is derived from an EMBL/GenBank/DDBJ whole genome shotgun (WGS) entry which is preliminary data.</text>
</comment>
<evidence type="ECO:0000313" key="3">
    <source>
        <dbReference type="Proteomes" id="UP000005143"/>
    </source>
</evidence>
<accession>H0E897</accession>
<dbReference type="Proteomes" id="UP000005143">
    <property type="component" value="Unassembled WGS sequence"/>
</dbReference>
<feature type="domain" description="Ribbon-helix-helix protein CopG" evidence="1">
    <location>
        <begin position="2"/>
        <end position="33"/>
    </location>
</feature>
<dbReference type="EMBL" id="AGUD01000241">
    <property type="protein sequence ID" value="EHN10098.1"/>
    <property type="molecule type" value="Genomic_DNA"/>
</dbReference>
<dbReference type="CDD" id="cd21631">
    <property type="entry name" value="RHH_CopG_NikR-like"/>
    <property type="match status" value="1"/>
</dbReference>
<dbReference type="RefSeq" id="WP_007576742.1">
    <property type="nucleotide sequence ID" value="NZ_AGUD01000241.1"/>
</dbReference>
<protein>
    <recommendedName>
        <fullName evidence="1">Ribbon-helix-helix protein CopG domain-containing protein</fullName>
    </recommendedName>
</protein>
<dbReference type="InterPro" id="IPR002145">
    <property type="entry name" value="CopG"/>
</dbReference>
<proteinExistence type="predicted"/>
<dbReference type="GO" id="GO:0006355">
    <property type="term" value="P:regulation of DNA-templated transcription"/>
    <property type="evidence" value="ECO:0007669"/>
    <property type="project" value="InterPro"/>
</dbReference>
<sequence length="75" mass="8207">MKKTSIYIEDQLDEALALRAAEEGITKAEFIRRTLGGAVRRPVRPRPSIIGIVSSGRSDISENVDAFLTETGFGE</sequence>
<evidence type="ECO:0000259" key="1">
    <source>
        <dbReference type="Pfam" id="PF01402"/>
    </source>
</evidence>
<gene>
    <name evidence="2" type="ORF">PAI11_30580</name>
</gene>